<feature type="transmembrane region" description="Helical" evidence="1">
    <location>
        <begin position="381"/>
        <end position="398"/>
    </location>
</feature>
<feature type="transmembrane region" description="Helical" evidence="1">
    <location>
        <begin position="355"/>
        <end position="375"/>
    </location>
</feature>
<name>A0A161WDI0_9CLOT</name>
<feature type="transmembrane region" description="Helical" evidence="1">
    <location>
        <begin position="118"/>
        <end position="136"/>
    </location>
</feature>
<sequence length="406" mass="46679">MHISTIKTQESNKKIFIVLLISLFIFPQELRSVFGEKIYTINILGMVSLLLLVLNNFREIDKKKLILLYTTVLIYMCSAIFYENKITTVITTMTLFIIPLSLTIIKVDKHTLRDILKWIIWILNSIIIVITAIGILEMTFHLNINIAISKFMSQRTQELMLLNSFMGDNKRLYSFMGHPLFNTQLYLMFFTLNTVYSKYFKGESLPTWVLIVSVIGIAFTGSKAGFVILCLAIAALFKSNSRMKKILVVACGMIIAFKLGLFDNLISRFTAGSLTTGRNEKWLEIQSMDLFPIKFFTGYGRGFTFQFNSYVDWASAAFEYPARMFSLEFGVMVTALIYTFIMVIPTIILLARRHYYLFISYLIVFLDVNTFNGLSTTGDKMLIFCLFVFLILNLSNSMQERELVSD</sequence>
<accession>A0A161WDI0</accession>
<reference evidence="2 3" key="1">
    <citation type="submission" date="2016-04" db="EMBL/GenBank/DDBJ databases">
        <title>Genome sequence of Clostridium magnum DSM 2767.</title>
        <authorList>
            <person name="Poehlein A."/>
            <person name="Uhlig R."/>
            <person name="Fischer R."/>
            <person name="Bahl H."/>
            <person name="Daniel R."/>
        </authorList>
    </citation>
    <scope>NUCLEOTIDE SEQUENCE [LARGE SCALE GENOMIC DNA]</scope>
    <source>
        <strain evidence="2 3">DSM 2767</strain>
    </source>
</reference>
<feature type="transmembrane region" description="Helical" evidence="1">
    <location>
        <begin position="246"/>
        <end position="266"/>
    </location>
</feature>
<protein>
    <recommendedName>
        <fullName evidence="4">O-antigen ligase</fullName>
    </recommendedName>
</protein>
<feature type="transmembrane region" description="Helical" evidence="1">
    <location>
        <begin position="329"/>
        <end position="350"/>
    </location>
</feature>
<dbReference type="AlphaFoldDB" id="A0A161WDI0"/>
<evidence type="ECO:0000313" key="2">
    <source>
        <dbReference type="EMBL" id="KZL89755.1"/>
    </source>
</evidence>
<comment type="caution">
    <text evidence="2">The sequence shown here is derived from an EMBL/GenBank/DDBJ whole genome shotgun (WGS) entry which is preliminary data.</text>
</comment>
<dbReference type="PATRIC" id="fig|1121326.3.peg.4820"/>
<organism evidence="2 3">
    <name type="scientific">Clostridium magnum DSM 2767</name>
    <dbReference type="NCBI Taxonomy" id="1121326"/>
    <lineage>
        <taxon>Bacteria</taxon>
        <taxon>Bacillati</taxon>
        <taxon>Bacillota</taxon>
        <taxon>Clostridia</taxon>
        <taxon>Eubacteriales</taxon>
        <taxon>Clostridiaceae</taxon>
        <taxon>Clostridium</taxon>
    </lineage>
</organism>
<feature type="transmembrane region" description="Helical" evidence="1">
    <location>
        <begin position="41"/>
        <end position="58"/>
    </location>
</feature>
<keyword evidence="1" id="KW-1133">Transmembrane helix</keyword>
<keyword evidence="3" id="KW-1185">Reference proteome</keyword>
<feature type="transmembrane region" description="Helical" evidence="1">
    <location>
        <begin position="88"/>
        <end position="106"/>
    </location>
</feature>
<feature type="transmembrane region" description="Helical" evidence="1">
    <location>
        <begin position="65"/>
        <end position="82"/>
    </location>
</feature>
<dbReference type="Proteomes" id="UP000076603">
    <property type="component" value="Unassembled WGS sequence"/>
</dbReference>
<evidence type="ECO:0008006" key="4">
    <source>
        <dbReference type="Google" id="ProtNLM"/>
    </source>
</evidence>
<feature type="transmembrane region" description="Helical" evidence="1">
    <location>
        <begin position="208"/>
        <end position="234"/>
    </location>
</feature>
<evidence type="ECO:0000313" key="3">
    <source>
        <dbReference type="Proteomes" id="UP000076603"/>
    </source>
</evidence>
<proteinExistence type="predicted"/>
<keyword evidence="1" id="KW-0812">Transmembrane</keyword>
<dbReference type="EMBL" id="LWAE01000007">
    <property type="protein sequence ID" value="KZL89755.1"/>
    <property type="molecule type" value="Genomic_DNA"/>
</dbReference>
<keyword evidence="1" id="KW-0472">Membrane</keyword>
<dbReference type="RefSeq" id="WP_082832052.1">
    <property type="nucleotide sequence ID" value="NZ_FQXL01000006.1"/>
</dbReference>
<dbReference type="STRING" id="1121326.CLMAG_47530"/>
<gene>
    <name evidence="2" type="ORF">CLMAG_47530</name>
</gene>
<evidence type="ECO:0000256" key="1">
    <source>
        <dbReference type="SAM" id="Phobius"/>
    </source>
</evidence>